<dbReference type="PANTHER" id="PTHR36167">
    <property type="entry name" value="C2H2 FINGER DOMAIN TRANSCRIPTION FACTOR (EUROFUNG)-RELATED"/>
    <property type="match status" value="1"/>
</dbReference>
<feature type="region of interest" description="Disordered" evidence="2">
    <location>
        <begin position="544"/>
        <end position="590"/>
    </location>
</feature>
<keyword evidence="1" id="KW-0862">Zinc</keyword>
<evidence type="ECO:0000256" key="1">
    <source>
        <dbReference type="PROSITE-ProRule" id="PRU00042"/>
    </source>
</evidence>
<dbReference type="InterPro" id="IPR039327">
    <property type="entry name" value="CON7-like"/>
</dbReference>
<comment type="caution">
    <text evidence="4">The sequence shown here is derived from an EMBL/GenBank/DDBJ whole genome shotgun (WGS) entry which is preliminary data.</text>
</comment>
<dbReference type="PANTHER" id="PTHR36167:SF4">
    <property type="entry name" value="FUNGAL N-TERMINAL DOMAIN-CONTAINING PROTEIN"/>
    <property type="match status" value="1"/>
</dbReference>
<dbReference type="PROSITE" id="PS00028">
    <property type="entry name" value="ZINC_FINGER_C2H2_1"/>
    <property type="match status" value="1"/>
</dbReference>
<accession>A0A9P5XMR8</accession>
<dbReference type="Gene3D" id="3.30.160.60">
    <property type="entry name" value="Classic Zinc Finger"/>
    <property type="match status" value="1"/>
</dbReference>
<feature type="region of interest" description="Disordered" evidence="2">
    <location>
        <begin position="609"/>
        <end position="634"/>
    </location>
</feature>
<feature type="compositionally biased region" description="Low complexity" evidence="2">
    <location>
        <begin position="315"/>
        <end position="325"/>
    </location>
</feature>
<evidence type="ECO:0000259" key="3">
    <source>
        <dbReference type="PROSITE" id="PS50157"/>
    </source>
</evidence>
<evidence type="ECO:0000256" key="2">
    <source>
        <dbReference type="SAM" id="MobiDB-lite"/>
    </source>
</evidence>
<evidence type="ECO:0000313" key="4">
    <source>
        <dbReference type="EMBL" id="KAF9454263.1"/>
    </source>
</evidence>
<feature type="domain" description="C2H2-type" evidence="3">
    <location>
        <begin position="387"/>
        <end position="418"/>
    </location>
</feature>
<feature type="compositionally biased region" description="Polar residues" evidence="2">
    <location>
        <begin position="256"/>
        <end position="268"/>
    </location>
</feature>
<dbReference type="OrthoDB" id="1939603at2759"/>
<keyword evidence="1" id="KW-0863">Zinc-finger</keyword>
<feature type="region of interest" description="Disordered" evidence="2">
    <location>
        <begin position="223"/>
        <end position="348"/>
    </location>
</feature>
<keyword evidence="5" id="KW-1185">Reference proteome</keyword>
<feature type="compositionally biased region" description="Low complexity" evidence="2">
    <location>
        <begin position="545"/>
        <end position="554"/>
    </location>
</feature>
<name>A0A9P5XMR8_9AGAR</name>
<feature type="region of interest" description="Disordered" evidence="2">
    <location>
        <begin position="435"/>
        <end position="455"/>
    </location>
</feature>
<proteinExistence type="predicted"/>
<dbReference type="InterPro" id="IPR013087">
    <property type="entry name" value="Znf_C2H2_type"/>
</dbReference>
<gene>
    <name evidence="4" type="ORF">P691DRAFT_656560</name>
</gene>
<dbReference type="PROSITE" id="PS50157">
    <property type="entry name" value="ZINC_FINGER_C2H2_2"/>
    <property type="match status" value="1"/>
</dbReference>
<reference evidence="4" key="1">
    <citation type="submission" date="2020-11" db="EMBL/GenBank/DDBJ databases">
        <authorList>
            <consortium name="DOE Joint Genome Institute"/>
            <person name="Ahrendt S."/>
            <person name="Riley R."/>
            <person name="Andreopoulos W."/>
            <person name="Labutti K."/>
            <person name="Pangilinan J."/>
            <person name="Ruiz-Duenas F.J."/>
            <person name="Barrasa J.M."/>
            <person name="Sanchez-Garcia M."/>
            <person name="Camarero S."/>
            <person name="Miyauchi S."/>
            <person name="Serrano A."/>
            <person name="Linde D."/>
            <person name="Babiker R."/>
            <person name="Drula E."/>
            <person name="Ayuso-Fernandez I."/>
            <person name="Pacheco R."/>
            <person name="Padilla G."/>
            <person name="Ferreira P."/>
            <person name="Barriuso J."/>
            <person name="Kellner H."/>
            <person name="Castanera R."/>
            <person name="Alfaro M."/>
            <person name="Ramirez L."/>
            <person name="Pisabarro A.G."/>
            <person name="Kuo A."/>
            <person name="Tritt A."/>
            <person name="Lipzen A."/>
            <person name="He G."/>
            <person name="Yan M."/>
            <person name="Ng V."/>
            <person name="Cullen D."/>
            <person name="Martin F."/>
            <person name="Rosso M.-N."/>
            <person name="Henrissat B."/>
            <person name="Hibbett D."/>
            <person name="Martinez A.T."/>
            <person name="Grigoriev I.V."/>
        </authorList>
    </citation>
    <scope>NUCLEOTIDE SEQUENCE</scope>
    <source>
        <strain evidence="4">MF-IS2</strain>
    </source>
</reference>
<feature type="region of interest" description="Disordered" evidence="2">
    <location>
        <begin position="26"/>
        <end position="99"/>
    </location>
</feature>
<dbReference type="AlphaFoldDB" id="A0A9P5XMR8"/>
<feature type="region of interest" description="Disordered" evidence="2">
    <location>
        <begin position="118"/>
        <end position="192"/>
    </location>
</feature>
<organism evidence="4 5">
    <name type="scientific">Macrolepiota fuliginosa MF-IS2</name>
    <dbReference type="NCBI Taxonomy" id="1400762"/>
    <lineage>
        <taxon>Eukaryota</taxon>
        <taxon>Fungi</taxon>
        <taxon>Dikarya</taxon>
        <taxon>Basidiomycota</taxon>
        <taxon>Agaricomycotina</taxon>
        <taxon>Agaricomycetes</taxon>
        <taxon>Agaricomycetidae</taxon>
        <taxon>Agaricales</taxon>
        <taxon>Agaricineae</taxon>
        <taxon>Agaricaceae</taxon>
        <taxon>Macrolepiota</taxon>
    </lineage>
</organism>
<dbReference type="EMBL" id="MU151055">
    <property type="protein sequence ID" value="KAF9454263.1"/>
    <property type="molecule type" value="Genomic_DNA"/>
</dbReference>
<dbReference type="GO" id="GO:0008270">
    <property type="term" value="F:zinc ion binding"/>
    <property type="evidence" value="ECO:0007669"/>
    <property type="project" value="UniProtKB-KW"/>
</dbReference>
<dbReference type="GO" id="GO:0006355">
    <property type="term" value="P:regulation of DNA-templated transcription"/>
    <property type="evidence" value="ECO:0007669"/>
    <property type="project" value="InterPro"/>
</dbReference>
<dbReference type="Proteomes" id="UP000807342">
    <property type="component" value="Unassembled WGS sequence"/>
</dbReference>
<sequence>MPKCIPDYLPRHKVAPSPAFFPDLGNLVPVTTSPIHSDSPAGSIDDDHSSSHSPSHSSVQFQYAPRPSVAFDSPTTSPTTDLMDPNSRPTFVAAQYPAPTPQSINGAEIALRNSDAVGSYLSESPSPVDVHRPPSFPHPISAPPSQDRFPLTGAPPYPGDDRANPESLTDRCARQSPHDKYSNSCGQPNPLLEQRRMSEPNILGSASAYASAADSCDRFSQYPFAFNPPPQPTRSSTYMSSLQRGSSFGSLRDPRQGQSDYPPQSQWKQGDDVYDHGLYEPVSPLNPNFPNGLLGSPGVPYSPGSENPYGPSPPNTGTSTSSAPPLGSMNFNGFGSQSQPPNMHRGTNPNNNFTDGANSKTYSFVALPGNAVKKRPRRRYDEIERLYQCSWPDCTKAYGTLNHLNAHVTMQKHGPKRTPSEFKELRKQWRKAKKEAEAAGVGNGSARRIPVMPMRPDESGTYDARYGVMHRQHSAMGLSVSIPHPGSADRFAVPIEDIRYPPHEREEDVLHYGNLRRFNNVGTPSSWHGGSTLASRAGLNQSYISSSLPSHPNHASPPSPRMVGRLGPDSTLLTPLPGYQNHQPHTGILPPLHAAGDLTYASEGYDLYESDSRPGTGHASIGGHVSGDDFDHRG</sequence>
<feature type="compositionally biased region" description="Basic and acidic residues" evidence="2">
    <location>
        <begin position="269"/>
        <end position="278"/>
    </location>
</feature>
<keyword evidence="1" id="KW-0479">Metal-binding</keyword>
<feature type="compositionally biased region" description="Polar residues" evidence="2">
    <location>
        <begin position="233"/>
        <end position="249"/>
    </location>
</feature>
<feature type="compositionally biased region" description="Polar residues" evidence="2">
    <location>
        <begin position="329"/>
        <end position="348"/>
    </location>
</feature>
<feature type="compositionally biased region" description="Basic and acidic residues" evidence="2">
    <location>
        <begin position="159"/>
        <end position="181"/>
    </location>
</feature>
<evidence type="ECO:0000313" key="5">
    <source>
        <dbReference type="Proteomes" id="UP000807342"/>
    </source>
</evidence>
<protein>
    <recommendedName>
        <fullName evidence="3">C2H2-type domain-containing protein</fullName>
    </recommendedName>
</protein>